<organism evidence="6">
    <name type="scientific">marine sediment metagenome</name>
    <dbReference type="NCBI Taxonomy" id="412755"/>
    <lineage>
        <taxon>unclassified sequences</taxon>
        <taxon>metagenomes</taxon>
        <taxon>ecological metagenomes</taxon>
    </lineage>
</organism>
<dbReference type="CDD" id="cd05793">
    <property type="entry name" value="S1_IF1A"/>
    <property type="match status" value="1"/>
</dbReference>
<dbReference type="PROSITE" id="PS50832">
    <property type="entry name" value="S1_IF1_TYPE"/>
    <property type="match status" value="1"/>
</dbReference>
<feature type="region of interest" description="Disordered" evidence="4">
    <location>
        <begin position="1"/>
        <end position="24"/>
    </location>
</feature>
<keyword evidence="2" id="KW-0396">Initiation factor</keyword>
<name>A0A0F9TTG0_9ZZZZ</name>
<feature type="compositionally biased region" description="Basic residues" evidence="4">
    <location>
        <begin position="1"/>
        <end position="15"/>
    </location>
</feature>
<dbReference type="SUPFAM" id="SSF50249">
    <property type="entry name" value="Nucleic acid-binding proteins"/>
    <property type="match status" value="1"/>
</dbReference>
<dbReference type="NCBIfam" id="NF003084">
    <property type="entry name" value="PRK04012.1-3"/>
    <property type="match status" value="1"/>
</dbReference>
<dbReference type="AlphaFoldDB" id="A0A0F9TTG0"/>
<keyword evidence="3" id="KW-0648">Protein biosynthesis</keyword>
<accession>A0A0F9TTG0</accession>
<evidence type="ECO:0000313" key="6">
    <source>
        <dbReference type="EMBL" id="KKN44668.1"/>
    </source>
</evidence>
<gene>
    <name evidence="6" type="ORF">LCGC14_0690780</name>
</gene>
<dbReference type="InterPro" id="IPR012340">
    <property type="entry name" value="NA-bd_OB-fold"/>
</dbReference>
<protein>
    <recommendedName>
        <fullName evidence="5">S1-like domain-containing protein</fullName>
    </recommendedName>
</protein>
<proteinExistence type="inferred from homology"/>
<dbReference type="PANTHER" id="PTHR21668">
    <property type="entry name" value="EIF-1A"/>
    <property type="match status" value="1"/>
</dbReference>
<dbReference type="GO" id="GO:0003723">
    <property type="term" value="F:RNA binding"/>
    <property type="evidence" value="ECO:0007669"/>
    <property type="project" value="InterPro"/>
</dbReference>
<dbReference type="HAMAP" id="MF_00216">
    <property type="entry name" value="aIF_1A"/>
    <property type="match status" value="1"/>
</dbReference>
<dbReference type="SMART" id="SM00652">
    <property type="entry name" value="eIF1a"/>
    <property type="match status" value="1"/>
</dbReference>
<dbReference type="NCBIfam" id="NF003085">
    <property type="entry name" value="PRK04012.1-5"/>
    <property type="match status" value="1"/>
</dbReference>
<feature type="domain" description="S1-like" evidence="5">
    <location>
        <begin position="24"/>
        <end position="104"/>
    </location>
</feature>
<reference evidence="6" key="1">
    <citation type="journal article" date="2015" name="Nature">
        <title>Complex archaea that bridge the gap between prokaryotes and eukaryotes.</title>
        <authorList>
            <person name="Spang A."/>
            <person name="Saw J.H."/>
            <person name="Jorgensen S.L."/>
            <person name="Zaremba-Niedzwiedzka K."/>
            <person name="Martijn J."/>
            <person name="Lind A.E."/>
            <person name="van Eijk R."/>
            <person name="Schleper C."/>
            <person name="Guy L."/>
            <person name="Ettema T.J."/>
        </authorList>
    </citation>
    <scope>NUCLEOTIDE SEQUENCE</scope>
</reference>
<dbReference type="GO" id="GO:0003743">
    <property type="term" value="F:translation initiation factor activity"/>
    <property type="evidence" value="ECO:0007669"/>
    <property type="project" value="UniProtKB-KW"/>
</dbReference>
<evidence type="ECO:0000256" key="3">
    <source>
        <dbReference type="ARBA" id="ARBA00022917"/>
    </source>
</evidence>
<dbReference type="PROSITE" id="PS01262">
    <property type="entry name" value="IF1A"/>
    <property type="match status" value="1"/>
</dbReference>
<comment type="caution">
    <text evidence="6">The sequence shown here is derived from an EMBL/GenBank/DDBJ whole genome shotgun (WGS) entry which is preliminary data.</text>
</comment>
<evidence type="ECO:0000256" key="1">
    <source>
        <dbReference type="ARBA" id="ARBA00007392"/>
    </source>
</evidence>
<dbReference type="InterPro" id="IPR018104">
    <property type="entry name" value="TIF_eIF-1A_CS"/>
</dbReference>
<dbReference type="Pfam" id="PF01176">
    <property type="entry name" value="eIF-1a"/>
    <property type="match status" value="1"/>
</dbReference>
<dbReference type="Gene3D" id="2.40.50.140">
    <property type="entry name" value="Nucleic acid-binding proteins"/>
    <property type="match status" value="1"/>
</dbReference>
<dbReference type="EMBL" id="LAZR01001437">
    <property type="protein sequence ID" value="KKN44668.1"/>
    <property type="molecule type" value="Genomic_DNA"/>
</dbReference>
<comment type="similarity">
    <text evidence="1">Belongs to the eIF-1A family.</text>
</comment>
<sequence length="128" mass="15193">MAKKKKGGRRGKRRGPPSAPPVVTRVKFPNRRMGEMFGRIVGIFGNDRMEVFCEDGKHRIGRIRGKIKKRVWIRLTDLVVVNPWDWETQTDDKMGKCEISWRYLRHEVSWLERNRRIPEILDINKIPL</sequence>
<evidence type="ECO:0000256" key="2">
    <source>
        <dbReference type="ARBA" id="ARBA00022540"/>
    </source>
</evidence>
<dbReference type="InterPro" id="IPR001253">
    <property type="entry name" value="TIF_eIF-1A"/>
</dbReference>
<evidence type="ECO:0000259" key="5">
    <source>
        <dbReference type="PROSITE" id="PS50832"/>
    </source>
</evidence>
<evidence type="ECO:0000256" key="4">
    <source>
        <dbReference type="SAM" id="MobiDB-lite"/>
    </source>
</evidence>
<dbReference type="InterPro" id="IPR006196">
    <property type="entry name" value="RNA-binding_domain_S1_IF1"/>
</dbReference>